<dbReference type="HOGENOM" id="CLU_006586_16_4_9"/>
<evidence type="ECO:0000256" key="4">
    <source>
        <dbReference type="PIRSR" id="PIRSR600997-1"/>
    </source>
</evidence>
<feature type="active site" description="Acyl-ester intermediate" evidence="4">
    <location>
        <position position="193"/>
    </location>
</feature>
<dbReference type="Pfam" id="PF00135">
    <property type="entry name" value="COesterase"/>
    <property type="match status" value="1"/>
</dbReference>
<dbReference type="STRING" id="169760.PSTEL_07160"/>
<dbReference type="InterPro" id="IPR000997">
    <property type="entry name" value="Cholinesterase"/>
</dbReference>
<keyword evidence="2 5" id="KW-0378">Hydrolase</keyword>
<dbReference type="EMBL" id="CP009286">
    <property type="protein sequence ID" value="AIQ62914.1"/>
    <property type="molecule type" value="Genomic_DNA"/>
</dbReference>
<protein>
    <recommendedName>
        <fullName evidence="5">Carboxylic ester hydrolase</fullName>
        <ecNumber evidence="5">3.1.1.-</ecNumber>
    </recommendedName>
</protein>
<keyword evidence="3" id="KW-1015">Disulfide bond</keyword>
<dbReference type="InterPro" id="IPR019826">
    <property type="entry name" value="Carboxylesterase_B_AS"/>
</dbReference>
<comment type="similarity">
    <text evidence="1 5">Belongs to the type-B carboxylesterase/lipase family.</text>
</comment>
<name>A0A089N2L2_9BACL</name>
<keyword evidence="8" id="KW-1185">Reference proteome</keyword>
<dbReference type="ESTHER" id="9bacl-a0a089n2l2">
    <property type="family name" value="Carb_B_Bacteria"/>
</dbReference>
<dbReference type="GO" id="GO:0004104">
    <property type="term" value="F:cholinesterase activity"/>
    <property type="evidence" value="ECO:0007669"/>
    <property type="project" value="InterPro"/>
</dbReference>
<dbReference type="InterPro" id="IPR019819">
    <property type="entry name" value="Carboxylesterase_B_CS"/>
</dbReference>
<dbReference type="KEGG" id="pste:PSTEL_07160"/>
<feature type="active site" description="Charge relay system" evidence="4">
    <location>
        <position position="312"/>
    </location>
</feature>
<evidence type="ECO:0000256" key="1">
    <source>
        <dbReference type="ARBA" id="ARBA00005964"/>
    </source>
</evidence>
<evidence type="ECO:0000256" key="3">
    <source>
        <dbReference type="ARBA" id="ARBA00023157"/>
    </source>
</evidence>
<sequence length="486" mass="51614">MPQPIVETAYGRLQGITAHGVRAFKGIPYASPPVGDLRFRAPAAPKPWDGVRDASHFGPFCPQPGGGAGGVFGEADGGAGMSEDCLYLNVWTPEDTGDGALPVMVWIHGGAFETGSGSIPAYDGTALAARGKVVVVTLNYRLGPLGFLQLHSLHEDFAPNAGLLDQLAALRWVQGNIAAFGGDPESVTVFGESAGSMSIAALLAMPGAKGLFARAIMESGASQALSAEQARAICAGLLEELGLPPQEAGRLRAMPAAELIEAGERMKRRMGGMGMPFQPFIDPATLPVPPIEAVRCGAAAGIPLLIGTNRDEGALFFRPDSPSVPDEVIASAMELLSGDHRVKPFISRYASDFEGRAELMTDLYFWRGALEFAMGQSSHAPVWMYRFDWTLPSHPLLRKAVHAAEIPFVFGTLPFLQQAGLQIPPAGFALSEQMQEAWIAFAHGCPPGDPGEWPVYESGERATMIFGDHSLMVKDPDADKRLVLGI</sequence>
<evidence type="ECO:0000256" key="5">
    <source>
        <dbReference type="RuleBase" id="RU361235"/>
    </source>
</evidence>
<dbReference type="Gene3D" id="3.40.50.1820">
    <property type="entry name" value="alpha/beta hydrolase"/>
    <property type="match status" value="1"/>
</dbReference>
<evidence type="ECO:0000313" key="8">
    <source>
        <dbReference type="Proteomes" id="UP000029507"/>
    </source>
</evidence>
<dbReference type="PROSITE" id="PS00941">
    <property type="entry name" value="CARBOXYLESTERASE_B_2"/>
    <property type="match status" value="1"/>
</dbReference>
<evidence type="ECO:0000256" key="2">
    <source>
        <dbReference type="ARBA" id="ARBA00022801"/>
    </source>
</evidence>
<dbReference type="PRINTS" id="PR00878">
    <property type="entry name" value="CHOLNESTRASE"/>
</dbReference>
<organism evidence="7 8">
    <name type="scientific">Paenibacillus stellifer</name>
    <dbReference type="NCBI Taxonomy" id="169760"/>
    <lineage>
        <taxon>Bacteria</taxon>
        <taxon>Bacillati</taxon>
        <taxon>Bacillota</taxon>
        <taxon>Bacilli</taxon>
        <taxon>Bacillales</taxon>
        <taxon>Paenibacillaceae</taxon>
        <taxon>Paenibacillus</taxon>
    </lineage>
</organism>
<dbReference type="AlphaFoldDB" id="A0A089N2L2"/>
<dbReference type="EC" id="3.1.1.-" evidence="5"/>
<evidence type="ECO:0000313" key="7">
    <source>
        <dbReference type="EMBL" id="AIQ62914.1"/>
    </source>
</evidence>
<dbReference type="Proteomes" id="UP000029507">
    <property type="component" value="Chromosome"/>
</dbReference>
<feature type="active site" description="Charge relay system" evidence="4">
    <location>
        <position position="402"/>
    </location>
</feature>
<gene>
    <name evidence="7" type="ORF">PSTEL_07160</name>
</gene>
<dbReference type="PANTHER" id="PTHR43918">
    <property type="entry name" value="ACETYLCHOLINESTERASE"/>
    <property type="match status" value="1"/>
</dbReference>
<dbReference type="InterPro" id="IPR029058">
    <property type="entry name" value="AB_hydrolase_fold"/>
</dbReference>
<evidence type="ECO:0000259" key="6">
    <source>
        <dbReference type="Pfam" id="PF00135"/>
    </source>
</evidence>
<dbReference type="InterPro" id="IPR050654">
    <property type="entry name" value="AChE-related_enzymes"/>
</dbReference>
<reference evidence="7 8" key="1">
    <citation type="submission" date="2014-08" db="EMBL/GenBank/DDBJ databases">
        <title>Comparative genomics of the Paenibacillus odorifer group.</title>
        <authorList>
            <person name="den Bakker H.C."/>
            <person name="Tsai Y.-C."/>
            <person name="Martin N."/>
            <person name="Korlach J."/>
            <person name="Wiedmann M."/>
        </authorList>
    </citation>
    <scope>NUCLEOTIDE SEQUENCE [LARGE SCALE GENOMIC DNA]</scope>
    <source>
        <strain evidence="7 8">DSM 14472</strain>
    </source>
</reference>
<accession>A0A089N2L2</accession>
<dbReference type="PROSITE" id="PS00122">
    <property type="entry name" value="CARBOXYLESTERASE_B_1"/>
    <property type="match status" value="1"/>
</dbReference>
<proteinExistence type="inferred from homology"/>
<dbReference type="OrthoDB" id="9775851at2"/>
<feature type="domain" description="Carboxylesterase type B" evidence="6">
    <location>
        <begin position="3"/>
        <end position="466"/>
    </location>
</feature>
<dbReference type="PANTHER" id="PTHR43918:SF4">
    <property type="entry name" value="CARBOXYLIC ESTER HYDROLASE"/>
    <property type="match status" value="1"/>
</dbReference>
<dbReference type="SUPFAM" id="SSF53474">
    <property type="entry name" value="alpha/beta-Hydrolases"/>
    <property type="match status" value="1"/>
</dbReference>
<dbReference type="InterPro" id="IPR002018">
    <property type="entry name" value="CarbesteraseB"/>
</dbReference>
<dbReference type="RefSeq" id="WP_038694383.1">
    <property type="nucleotide sequence ID" value="NZ_CP009286.1"/>
</dbReference>